<evidence type="ECO:0000313" key="2">
    <source>
        <dbReference type="Proteomes" id="UP001152795"/>
    </source>
</evidence>
<dbReference type="AlphaFoldDB" id="A0A7D9M650"/>
<dbReference type="OrthoDB" id="5988715at2759"/>
<evidence type="ECO:0000313" key="1">
    <source>
        <dbReference type="EMBL" id="CAB4043360.1"/>
    </source>
</evidence>
<name>A0A7D9M650_PARCT</name>
<protein>
    <submittedName>
        <fullName evidence="1">Uncharacterized protein</fullName>
    </submittedName>
</protein>
<feature type="non-terminal residue" evidence="1">
    <location>
        <position position="128"/>
    </location>
</feature>
<accession>A0A7D9M650</accession>
<dbReference type="EMBL" id="CACRXK020032176">
    <property type="protein sequence ID" value="CAB4043360.1"/>
    <property type="molecule type" value="Genomic_DNA"/>
</dbReference>
<organism evidence="1 2">
    <name type="scientific">Paramuricea clavata</name>
    <name type="common">Red gorgonian</name>
    <name type="synonym">Violescent sea-whip</name>
    <dbReference type="NCBI Taxonomy" id="317549"/>
    <lineage>
        <taxon>Eukaryota</taxon>
        <taxon>Metazoa</taxon>
        <taxon>Cnidaria</taxon>
        <taxon>Anthozoa</taxon>
        <taxon>Octocorallia</taxon>
        <taxon>Malacalcyonacea</taxon>
        <taxon>Plexauridae</taxon>
        <taxon>Paramuricea</taxon>
    </lineage>
</organism>
<proteinExistence type="predicted"/>
<gene>
    <name evidence="1" type="ORF">PACLA_8A036512</name>
</gene>
<keyword evidence="2" id="KW-1185">Reference proteome</keyword>
<comment type="caution">
    <text evidence="1">The sequence shown here is derived from an EMBL/GenBank/DDBJ whole genome shotgun (WGS) entry which is preliminary data.</text>
</comment>
<sequence length="128" mass="14711">MAQKAMWFVFLTKNCVSLYKEMQDYLEQADLEKYGFTKTVEVSTETDENGKTTTKKTIYYKVTGDCSRVMFWEGVLEKRMPEELQASKLSSTSVKEVKSRIAGRKTKSCMIILEIHPNRCLKKMSGNG</sequence>
<reference evidence="1" key="1">
    <citation type="submission" date="2020-04" db="EMBL/GenBank/DDBJ databases">
        <authorList>
            <person name="Alioto T."/>
            <person name="Alioto T."/>
            <person name="Gomez Garrido J."/>
        </authorList>
    </citation>
    <scope>NUCLEOTIDE SEQUENCE</scope>
    <source>
        <strain evidence="1">A484AB</strain>
    </source>
</reference>
<dbReference type="Proteomes" id="UP001152795">
    <property type="component" value="Unassembled WGS sequence"/>
</dbReference>